<reference evidence="1 2" key="1">
    <citation type="submission" date="2024-02" db="EMBL/GenBank/DDBJ databases">
        <title>A draft genome for the cacao thread blight pathogen Marasmius crinis-equi.</title>
        <authorList>
            <person name="Cohen S.P."/>
            <person name="Baruah I.K."/>
            <person name="Amoako-Attah I."/>
            <person name="Bukari Y."/>
            <person name="Meinhardt L.W."/>
            <person name="Bailey B.A."/>
        </authorList>
    </citation>
    <scope>NUCLEOTIDE SEQUENCE [LARGE SCALE GENOMIC DNA]</scope>
    <source>
        <strain evidence="1 2">GH-76</strain>
    </source>
</reference>
<dbReference type="SUPFAM" id="SSF52047">
    <property type="entry name" value="RNI-like"/>
    <property type="match status" value="1"/>
</dbReference>
<accession>A0ABR3FMY5</accession>
<keyword evidence="2" id="KW-1185">Reference proteome</keyword>
<evidence type="ECO:0008006" key="3">
    <source>
        <dbReference type="Google" id="ProtNLM"/>
    </source>
</evidence>
<dbReference type="Proteomes" id="UP001465976">
    <property type="component" value="Unassembled WGS sequence"/>
</dbReference>
<evidence type="ECO:0000313" key="2">
    <source>
        <dbReference type="Proteomes" id="UP001465976"/>
    </source>
</evidence>
<proteinExistence type="predicted"/>
<comment type="caution">
    <text evidence="1">The sequence shown here is derived from an EMBL/GenBank/DDBJ whole genome shotgun (WGS) entry which is preliminary data.</text>
</comment>
<sequence length="1021" mass="114241">MSPPAHSPAPVSCSRPSVSSSHPSVCCSRPGVSSPSLDLVCVSSCSGMSKARRKFATAPAGNPFARCPNEIWDQIFRQVAVSGGNLHSVILTSTRFYHLAISLQYSTTTWVGNEVFEKNALFFDRIFLDAIKGEKCRFTVDIDICLRITSLTLGSLTLPYPPNNTNPFAIPRMHELVSHFDNLTHFAVWKVVFPLHDLFFWLGCLSKLESVSLVDVSTVVYDWRRSSLNAARHAPYCRNIRKVEIQGFYSAHWQFNTLMPVLLLLTLRSVEQWKVDWTVFRAFWLAIKRNVVEDPSGMGLLCFTIPHHRDADFPPYFQLPPDLSSLELIVARSSSWLNVSVAEPDSAGLFVMEMLSCTSSLRSFSVDGWVSARCWSGGRIASASLEKLAVPLHLTYILLPPIAPNLKTLSLLPVVYQDLDVTLDIVRDVVRLPGVQEFQAAVVNATPALLSSVAKTFSSLRKLIVFVSGGQLPTEEMLAIGSEFFRSCRGMEEFQLYTPRIASGAKYSKEDMETFVHDWGSIARNLREVRLSIDSCYFHALGSGMSFYSGVIYSRTDIYVPDEIVEQIVYEVVSSGGSLYGAILADTRLYRLALDYHLRDLVWSDPVLFSGSALFFVRARAMTPTGKNGRLTVTSDVFLKPQHLTIGSRAAAYPGAPVSFPYSRMFEISASFLNLRRLCIAKVGFPLDELFAWLRALPNVHTVALVDVCTVSHDWLVLSTNVAKHAPYCRSVRNVEVQGFHTLSPFHRSLITVMVLVTLPNVESWKFDWVGFRCVWEYIVSREIAQTSGNLANSSPPPLRFLVRGHPFVPDFPSTLRLPPKLSSFELVTSRRMLTNDPTLDESNIAGLHALEFLMRGSVRASNLEQIQAPMNFTRLILSPQCSKLTVLRLVPQVYDEVDFMATNNITTDLVSVVARTFPNLKDLILYAENAVLGESDMVALGKHFLCKQKRLEVIHLYAPAKPALWNYSAIESMLFIDGWESHAPALREVRLSVHLYQVKVLGNGWVTIQKDGSGWEVYGY</sequence>
<organism evidence="1 2">
    <name type="scientific">Marasmius crinis-equi</name>
    <dbReference type="NCBI Taxonomy" id="585013"/>
    <lineage>
        <taxon>Eukaryota</taxon>
        <taxon>Fungi</taxon>
        <taxon>Dikarya</taxon>
        <taxon>Basidiomycota</taxon>
        <taxon>Agaricomycotina</taxon>
        <taxon>Agaricomycetes</taxon>
        <taxon>Agaricomycetidae</taxon>
        <taxon>Agaricales</taxon>
        <taxon>Marasmiineae</taxon>
        <taxon>Marasmiaceae</taxon>
        <taxon>Marasmius</taxon>
    </lineage>
</organism>
<dbReference type="EMBL" id="JBAHYK010000201">
    <property type="protein sequence ID" value="KAL0576763.1"/>
    <property type="molecule type" value="Genomic_DNA"/>
</dbReference>
<protein>
    <recommendedName>
        <fullName evidence="3">F-box domain-containing protein</fullName>
    </recommendedName>
</protein>
<name>A0ABR3FMY5_9AGAR</name>
<gene>
    <name evidence="1" type="ORF">V5O48_005228</name>
</gene>
<evidence type="ECO:0000313" key="1">
    <source>
        <dbReference type="EMBL" id="KAL0576763.1"/>
    </source>
</evidence>